<evidence type="ECO:0000256" key="1">
    <source>
        <dbReference type="ARBA" id="ARBA00022801"/>
    </source>
</evidence>
<evidence type="ECO:0000259" key="3">
    <source>
        <dbReference type="SMART" id="SM00331"/>
    </source>
</evidence>
<dbReference type="InterPro" id="IPR001932">
    <property type="entry name" value="PPM-type_phosphatase-like_dom"/>
</dbReference>
<protein>
    <submittedName>
        <fullName evidence="4">Stage II sporulation protein E</fullName>
    </submittedName>
</protein>
<evidence type="ECO:0000256" key="2">
    <source>
        <dbReference type="SAM" id="MobiDB-lite"/>
    </source>
</evidence>
<dbReference type="PANTHER" id="PTHR43156:SF2">
    <property type="entry name" value="STAGE II SPORULATION PROTEIN E"/>
    <property type="match status" value="1"/>
</dbReference>
<dbReference type="AlphaFoldDB" id="A0A6J4N397"/>
<organism evidence="4">
    <name type="scientific">uncultured Nocardioides sp</name>
    <dbReference type="NCBI Taxonomy" id="198441"/>
    <lineage>
        <taxon>Bacteria</taxon>
        <taxon>Bacillati</taxon>
        <taxon>Actinomycetota</taxon>
        <taxon>Actinomycetes</taxon>
        <taxon>Propionibacteriales</taxon>
        <taxon>Nocardioidaceae</taxon>
        <taxon>Nocardioides</taxon>
        <taxon>environmental samples</taxon>
    </lineage>
</organism>
<name>A0A6J4N397_9ACTN</name>
<evidence type="ECO:0000313" key="4">
    <source>
        <dbReference type="EMBL" id="CAA9376800.1"/>
    </source>
</evidence>
<gene>
    <name evidence="4" type="ORF">AVDCRST_MAG60-572</name>
</gene>
<keyword evidence="1" id="KW-0378">Hydrolase</keyword>
<proteinExistence type="predicted"/>
<dbReference type="Gene3D" id="3.60.40.10">
    <property type="entry name" value="PPM-type phosphatase domain"/>
    <property type="match status" value="1"/>
</dbReference>
<dbReference type="EMBL" id="CADCUN010000061">
    <property type="protein sequence ID" value="CAA9376800.1"/>
    <property type="molecule type" value="Genomic_DNA"/>
</dbReference>
<dbReference type="SUPFAM" id="SSF81606">
    <property type="entry name" value="PP2C-like"/>
    <property type="match status" value="1"/>
</dbReference>
<dbReference type="InterPro" id="IPR036457">
    <property type="entry name" value="PPM-type-like_dom_sf"/>
</dbReference>
<accession>A0A6J4N397</accession>
<dbReference type="InterPro" id="IPR052016">
    <property type="entry name" value="Bact_Sigma-Reg"/>
</dbReference>
<reference evidence="4" key="1">
    <citation type="submission" date="2020-02" db="EMBL/GenBank/DDBJ databases">
        <authorList>
            <person name="Meier V. D."/>
        </authorList>
    </citation>
    <scope>NUCLEOTIDE SEQUENCE</scope>
    <source>
        <strain evidence="4">AVDCRST_MAG60</strain>
    </source>
</reference>
<feature type="region of interest" description="Disordered" evidence="2">
    <location>
        <begin position="463"/>
        <end position="486"/>
    </location>
</feature>
<sequence length="486" mass="53228">MLREALAHTRLSLEELWYRYFALGGTAGLVEVDAFLEGLLPLADAQRDLLALAVNERIDDLSGRVRAPYTFHLRTEVPPTGSLPAVLHLVTGMHSAPPERLAEVTRKAGEVLGVELDVLLVDYEQETLRPIVDDPAGVRPQAVDTTFAGQSYRSVRALAHGSELWVPLLNGMERLGVLHVRTGEMAADDRVLQERCLWLGKLIGHLVVASSAYGDALDVIRRTRRRRPSAELLWNLLPPLTAGTDRVLMAAMMHPVYGLGGDAFDYDIAESTARVAVFDAAGHDLGASLTVASALSAYRSARHSGGGLLPQLEAVDEAVMDRSRSGEDFVTGVLAELDLHTGRLRYVLAGHPPPLLLRQGRLVKRLDHPRRPFLGIGEYGGSEIGTESLEADDWLLFYTDGITEARDGDGAFFGEDRLVDFLRREILAGEPAPETVRRLSRAIMRHQEGALQDDATVLLLQWTPGGRRRRGPGPAEQPSHMTGAER</sequence>
<dbReference type="Pfam" id="PF07228">
    <property type="entry name" value="SpoIIE"/>
    <property type="match status" value="1"/>
</dbReference>
<dbReference type="PANTHER" id="PTHR43156">
    <property type="entry name" value="STAGE II SPORULATION PROTEIN E-RELATED"/>
    <property type="match status" value="1"/>
</dbReference>
<dbReference type="GO" id="GO:0016791">
    <property type="term" value="F:phosphatase activity"/>
    <property type="evidence" value="ECO:0007669"/>
    <property type="project" value="TreeGrafter"/>
</dbReference>
<dbReference type="SMART" id="SM00331">
    <property type="entry name" value="PP2C_SIG"/>
    <property type="match status" value="1"/>
</dbReference>
<feature type="domain" description="PPM-type phosphatase" evidence="3">
    <location>
        <begin position="244"/>
        <end position="462"/>
    </location>
</feature>